<dbReference type="Proteomes" id="UP000621560">
    <property type="component" value="Unassembled WGS sequence"/>
</dbReference>
<comment type="caution">
    <text evidence="1">The sequence shown here is derived from an EMBL/GenBank/DDBJ whole genome shotgun (WGS) entry which is preliminary data.</text>
</comment>
<reference evidence="1" key="1">
    <citation type="submission" date="2020-09" db="EMBL/GenBank/DDBJ databases">
        <title>A novel bacterium of genus Paenibacillus, isolated from South China Sea.</title>
        <authorList>
            <person name="Huang H."/>
            <person name="Mo K."/>
            <person name="Hu Y."/>
        </authorList>
    </citation>
    <scope>NUCLEOTIDE SEQUENCE</scope>
    <source>
        <strain evidence="1">IB182496</strain>
    </source>
</reference>
<organism evidence="1 2">
    <name type="scientific">Paenibacillus sabuli</name>
    <dbReference type="NCBI Taxonomy" id="2772509"/>
    <lineage>
        <taxon>Bacteria</taxon>
        <taxon>Bacillati</taxon>
        <taxon>Bacillota</taxon>
        <taxon>Bacilli</taxon>
        <taxon>Bacillales</taxon>
        <taxon>Paenibacillaceae</taxon>
        <taxon>Paenibacillus</taxon>
    </lineage>
</organism>
<evidence type="ECO:0000313" key="1">
    <source>
        <dbReference type="EMBL" id="MBD2847888.1"/>
    </source>
</evidence>
<dbReference type="AlphaFoldDB" id="A0A927BW03"/>
<keyword evidence="2" id="KW-1185">Reference proteome</keyword>
<protein>
    <submittedName>
        <fullName evidence="1">Uncharacterized protein</fullName>
    </submittedName>
</protein>
<proteinExistence type="predicted"/>
<dbReference type="RefSeq" id="WP_190920993.1">
    <property type="nucleotide sequence ID" value="NZ_JACXIZ010000047.1"/>
</dbReference>
<name>A0A927BW03_9BACL</name>
<sequence>MKKSRYYPFERNRYFYGKLLTVRDFESEQKYFNDKRRLLNRLLYGAGIVSGMQVVAVDDKSVSVEMGVAMDYAGREIVIPSPVTLKLSMLEGFTNNEYKKNVYLCVAYDEKGKEPVHSIANTTIRSEEVSEYNRVLESYRLFVREEAPDPAAYEQIQLTESIATIYQDANIRIYQRMPKYVNPEQIFEVTLVVEKTLQTPKIAFECRYTCDGFTAVGDGGDTSIAFAEPGDGQETEYTMTYALKAANRPDTTALLRVLRETAKLTVGDQRIAIDTHPEHRVEIIQGSIMDRISADYFDRSLDQSLDSSRQQGICLAKISLLQMGPTYIIDKVDRVPFGEYIYNATMLQMNARKGGEALHHFYANADAYGLPFDREPELKVDYNPEHNEFKFQLGVPKPQMVNDEIATGSYTFSRDPGAKTGFFTRGPRNLVSDEIEHQLGSGQIYIMVGLEESDPSVASDLLRSNELVYYGASEVFRGSPFEASLPSVTFGTVVYPAKGSFRIGMRLNQDTDAETIKVRWWAFKKLIDAEAHTLAASEAEQAELEAAADKGKRRREADE</sequence>
<accession>A0A927BW03</accession>
<evidence type="ECO:0000313" key="2">
    <source>
        <dbReference type="Proteomes" id="UP000621560"/>
    </source>
</evidence>
<gene>
    <name evidence="1" type="ORF">IDH44_22055</name>
</gene>
<dbReference type="EMBL" id="JACXIZ010000047">
    <property type="protein sequence ID" value="MBD2847888.1"/>
    <property type="molecule type" value="Genomic_DNA"/>
</dbReference>